<evidence type="ECO:0000313" key="2">
    <source>
        <dbReference type="EMBL" id="MBW0554176.1"/>
    </source>
</evidence>
<dbReference type="EMBL" id="AVOT02060771">
    <property type="protein sequence ID" value="MBW0554176.1"/>
    <property type="molecule type" value="Genomic_DNA"/>
</dbReference>
<reference evidence="2" key="1">
    <citation type="submission" date="2021-03" db="EMBL/GenBank/DDBJ databases">
        <title>Draft genome sequence of rust myrtle Austropuccinia psidii MF-1, a brazilian biotype.</title>
        <authorList>
            <person name="Quecine M.C."/>
            <person name="Pachon D.M.R."/>
            <person name="Bonatelli M.L."/>
            <person name="Correr F.H."/>
            <person name="Franceschini L.M."/>
            <person name="Leite T.F."/>
            <person name="Margarido G.R.A."/>
            <person name="Almeida C.A."/>
            <person name="Ferrarezi J.A."/>
            <person name="Labate C.A."/>
        </authorList>
    </citation>
    <scope>NUCLEOTIDE SEQUENCE</scope>
    <source>
        <strain evidence="2">MF-1</strain>
    </source>
</reference>
<protein>
    <submittedName>
        <fullName evidence="2">Uncharacterized protein</fullName>
    </submittedName>
</protein>
<feature type="compositionally biased region" description="Polar residues" evidence="1">
    <location>
        <begin position="147"/>
        <end position="157"/>
    </location>
</feature>
<evidence type="ECO:0000256" key="1">
    <source>
        <dbReference type="SAM" id="MobiDB-lite"/>
    </source>
</evidence>
<dbReference type="Proteomes" id="UP000765509">
    <property type="component" value="Unassembled WGS sequence"/>
</dbReference>
<accession>A0A9Q3J2C9</accession>
<organism evidence="2 3">
    <name type="scientific">Austropuccinia psidii MF-1</name>
    <dbReference type="NCBI Taxonomy" id="1389203"/>
    <lineage>
        <taxon>Eukaryota</taxon>
        <taxon>Fungi</taxon>
        <taxon>Dikarya</taxon>
        <taxon>Basidiomycota</taxon>
        <taxon>Pucciniomycotina</taxon>
        <taxon>Pucciniomycetes</taxon>
        <taxon>Pucciniales</taxon>
        <taxon>Sphaerophragmiaceae</taxon>
        <taxon>Austropuccinia</taxon>
    </lineage>
</organism>
<evidence type="ECO:0000313" key="3">
    <source>
        <dbReference type="Proteomes" id="UP000765509"/>
    </source>
</evidence>
<sequence>MTRRWGWRSQFKHESRHGKGRTEKACPEPEDLEEDTLDTVVDGKTLREIIPTLPFRFQFNRNLIAEDWKDMDQVFQLHQLLKRAFSMEHVKQELQPSIPLGRTWSNFPEDMSQRDRFQRSYGNKQRRPSDPDRSYSDSFRLTRSRPKQLSSGFTPFRNQQISGQESSFFTIPGSFQEKKRIQGQKQDLFQPKAERVRPNDPEAVGLGERSTQEPEIVVHTSRISIPINRNITPTQIEHNVATPESSLYSDALWLKMSQFSEQTQNPFAELQESHEGIETLTASIDKIVKTLQGGHA</sequence>
<feature type="region of interest" description="Disordered" evidence="1">
    <location>
        <begin position="114"/>
        <end position="157"/>
    </location>
</feature>
<gene>
    <name evidence="2" type="ORF">O181_093891</name>
</gene>
<dbReference type="AlphaFoldDB" id="A0A9Q3J2C9"/>
<keyword evidence="3" id="KW-1185">Reference proteome</keyword>
<comment type="caution">
    <text evidence="2">The sequence shown here is derived from an EMBL/GenBank/DDBJ whole genome shotgun (WGS) entry which is preliminary data.</text>
</comment>
<name>A0A9Q3J2C9_9BASI</name>
<proteinExistence type="predicted"/>